<name>A0A0S2IM71_LEPBO</name>
<dbReference type="Pfam" id="PF07600">
    <property type="entry name" value="DUF1564"/>
    <property type="match status" value="1"/>
</dbReference>
<proteinExistence type="predicted"/>
<sequence length="203" mass="23940">MITFTRTTVRGMANTKNQNHSQHTRWLTNTYKVKSSSEEPNLRLKRVAPSDLWIPKQQVSNLTKRISKFGCLKTALHFLLKRNRNRLHSIFAYSENEKTLYQKTELELVRFSFRPDSADWAELRLAARYYGVSICNFFVMLLVFDENESVGKIETSWKDFSNQKVEDSEIFFIQQIFSKRKSIFFSISIDFNNSRESPERSTV</sequence>
<dbReference type="Proteomes" id="UP000058857">
    <property type="component" value="Chromosome 1"/>
</dbReference>
<protein>
    <recommendedName>
        <fullName evidence="3">PF07600 family protein</fullName>
    </recommendedName>
</protein>
<accession>A0A0S2IM71</accession>
<dbReference type="PATRIC" id="fig|280505.15.peg.400"/>
<gene>
    <name evidence="1" type="ORF">LBBP_00406</name>
</gene>
<reference evidence="1 2" key="1">
    <citation type="journal article" date="2015" name="PLoS Negl. Trop. Dis.">
        <title>Distribution of Plasmids in Distinct Leptospira Pathogenic Species.</title>
        <authorList>
            <person name="Wang Y."/>
            <person name="Zhuang X."/>
            <person name="Zhong Y."/>
            <person name="Zhang C."/>
            <person name="Zhang Y."/>
            <person name="Zeng L."/>
            <person name="Zhu Y."/>
            <person name="He P."/>
            <person name="Dong K."/>
            <person name="Pal U."/>
            <person name="Guo X."/>
            <person name="Qin J."/>
        </authorList>
    </citation>
    <scope>NUCLEOTIDE SEQUENCE [LARGE SCALE GENOMIC DNA]</scope>
    <source>
        <strain evidence="1 2">56604</strain>
    </source>
</reference>
<dbReference type="InterPro" id="IPR011458">
    <property type="entry name" value="DUF1564"/>
</dbReference>
<evidence type="ECO:0000313" key="1">
    <source>
        <dbReference type="EMBL" id="ALO24763.1"/>
    </source>
</evidence>
<dbReference type="AlphaFoldDB" id="A0A0S2IM71"/>
<dbReference type="EMBL" id="CP012029">
    <property type="protein sequence ID" value="ALO24763.1"/>
    <property type="molecule type" value="Genomic_DNA"/>
</dbReference>
<evidence type="ECO:0008006" key="3">
    <source>
        <dbReference type="Google" id="ProtNLM"/>
    </source>
</evidence>
<organism evidence="1">
    <name type="scientific">Leptospira borgpetersenii serovar Ballum</name>
    <dbReference type="NCBI Taxonomy" id="280505"/>
    <lineage>
        <taxon>Bacteria</taxon>
        <taxon>Pseudomonadati</taxon>
        <taxon>Spirochaetota</taxon>
        <taxon>Spirochaetia</taxon>
        <taxon>Leptospirales</taxon>
        <taxon>Leptospiraceae</taxon>
        <taxon>Leptospira</taxon>
    </lineage>
</organism>
<evidence type="ECO:0000313" key="2">
    <source>
        <dbReference type="Proteomes" id="UP000058857"/>
    </source>
</evidence>